<protein>
    <submittedName>
        <fullName evidence="2">Uncharacterized protein</fullName>
    </submittedName>
</protein>
<dbReference type="EMBL" id="JADCNM010000007">
    <property type="protein sequence ID" value="KAG0475257.1"/>
    <property type="molecule type" value="Genomic_DNA"/>
</dbReference>
<accession>A0A835QWU5</accession>
<reference evidence="2 3" key="1">
    <citation type="journal article" date="2020" name="Nat. Food">
        <title>A phased Vanilla planifolia genome enables genetic improvement of flavour and production.</title>
        <authorList>
            <person name="Hasing T."/>
            <person name="Tang H."/>
            <person name="Brym M."/>
            <person name="Khazi F."/>
            <person name="Huang T."/>
            <person name="Chambers A.H."/>
        </authorList>
    </citation>
    <scope>NUCLEOTIDE SEQUENCE [LARGE SCALE GENOMIC DNA]</scope>
    <source>
        <tissue evidence="2">Leaf</tissue>
    </source>
</reference>
<dbReference type="AlphaFoldDB" id="A0A835QWU5"/>
<feature type="region of interest" description="Disordered" evidence="1">
    <location>
        <begin position="45"/>
        <end position="124"/>
    </location>
</feature>
<comment type="caution">
    <text evidence="2">The sequence shown here is derived from an EMBL/GenBank/DDBJ whole genome shotgun (WGS) entry which is preliminary data.</text>
</comment>
<gene>
    <name evidence="2" type="ORF">HPP92_014943</name>
</gene>
<evidence type="ECO:0000313" key="2">
    <source>
        <dbReference type="EMBL" id="KAG0475257.1"/>
    </source>
</evidence>
<sequence>MQAIFVQRRIFAPAPSNVVRFDLLSVKGQNVVSPPCSPALIPALAKTSSRPASPTVSGKVGSRAPSPVPSKCEGTRPGGSWEENRKAVKEPAIVVPSRYRQPSPTARKVVNSPMGKEELRVSWW</sequence>
<dbReference type="Proteomes" id="UP000639772">
    <property type="component" value="Chromosome 7"/>
</dbReference>
<dbReference type="OrthoDB" id="1918502at2759"/>
<organism evidence="2 3">
    <name type="scientific">Vanilla planifolia</name>
    <name type="common">Vanilla</name>
    <dbReference type="NCBI Taxonomy" id="51239"/>
    <lineage>
        <taxon>Eukaryota</taxon>
        <taxon>Viridiplantae</taxon>
        <taxon>Streptophyta</taxon>
        <taxon>Embryophyta</taxon>
        <taxon>Tracheophyta</taxon>
        <taxon>Spermatophyta</taxon>
        <taxon>Magnoliopsida</taxon>
        <taxon>Liliopsida</taxon>
        <taxon>Asparagales</taxon>
        <taxon>Orchidaceae</taxon>
        <taxon>Vanilloideae</taxon>
        <taxon>Vanilleae</taxon>
        <taxon>Vanilla</taxon>
    </lineage>
</organism>
<proteinExistence type="predicted"/>
<evidence type="ECO:0000313" key="3">
    <source>
        <dbReference type="Proteomes" id="UP000639772"/>
    </source>
</evidence>
<name>A0A835QWU5_VANPL</name>
<feature type="compositionally biased region" description="Basic and acidic residues" evidence="1">
    <location>
        <begin position="115"/>
        <end position="124"/>
    </location>
</feature>
<evidence type="ECO:0000256" key="1">
    <source>
        <dbReference type="SAM" id="MobiDB-lite"/>
    </source>
</evidence>
<feature type="compositionally biased region" description="Polar residues" evidence="1">
    <location>
        <begin position="46"/>
        <end position="56"/>
    </location>
</feature>